<keyword evidence="2" id="KW-1185">Reference proteome</keyword>
<evidence type="ECO:0000313" key="2">
    <source>
        <dbReference type="Proteomes" id="UP000324222"/>
    </source>
</evidence>
<dbReference type="EMBL" id="VSRR010004721">
    <property type="protein sequence ID" value="MPC40519.1"/>
    <property type="molecule type" value="Genomic_DNA"/>
</dbReference>
<sequence>MGNRGRLKPPPESFKVTQPAGVEVLDTLHKNITLAPDFFYILNFFPTLSLSLSFSVSAPSASESNLSGITEWSDASQ</sequence>
<reference evidence="1 2" key="1">
    <citation type="submission" date="2019-05" db="EMBL/GenBank/DDBJ databases">
        <title>Another draft genome of Portunus trituberculatus and its Hox gene families provides insights of decapod evolution.</title>
        <authorList>
            <person name="Jeong J.-H."/>
            <person name="Song I."/>
            <person name="Kim S."/>
            <person name="Choi T."/>
            <person name="Kim D."/>
            <person name="Ryu S."/>
            <person name="Kim W."/>
        </authorList>
    </citation>
    <scope>NUCLEOTIDE SEQUENCE [LARGE SCALE GENOMIC DNA]</scope>
    <source>
        <tissue evidence="1">Muscle</tissue>
    </source>
</reference>
<organism evidence="1 2">
    <name type="scientific">Portunus trituberculatus</name>
    <name type="common">Swimming crab</name>
    <name type="synonym">Neptunus trituberculatus</name>
    <dbReference type="NCBI Taxonomy" id="210409"/>
    <lineage>
        <taxon>Eukaryota</taxon>
        <taxon>Metazoa</taxon>
        <taxon>Ecdysozoa</taxon>
        <taxon>Arthropoda</taxon>
        <taxon>Crustacea</taxon>
        <taxon>Multicrustacea</taxon>
        <taxon>Malacostraca</taxon>
        <taxon>Eumalacostraca</taxon>
        <taxon>Eucarida</taxon>
        <taxon>Decapoda</taxon>
        <taxon>Pleocyemata</taxon>
        <taxon>Brachyura</taxon>
        <taxon>Eubrachyura</taxon>
        <taxon>Portunoidea</taxon>
        <taxon>Portunidae</taxon>
        <taxon>Portuninae</taxon>
        <taxon>Portunus</taxon>
    </lineage>
</organism>
<accession>A0A5B7F5G7</accession>
<dbReference type="AlphaFoldDB" id="A0A5B7F5G7"/>
<proteinExistence type="predicted"/>
<dbReference type="Proteomes" id="UP000324222">
    <property type="component" value="Unassembled WGS sequence"/>
</dbReference>
<comment type="caution">
    <text evidence="1">The sequence shown here is derived from an EMBL/GenBank/DDBJ whole genome shotgun (WGS) entry which is preliminary data.</text>
</comment>
<evidence type="ECO:0000313" key="1">
    <source>
        <dbReference type="EMBL" id="MPC40519.1"/>
    </source>
</evidence>
<name>A0A5B7F5G7_PORTR</name>
<gene>
    <name evidence="1" type="ORF">E2C01_034079</name>
</gene>
<protein>
    <submittedName>
        <fullName evidence="1">Uncharacterized protein</fullName>
    </submittedName>
</protein>